<comment type="subcellular location">
    <subcellularLocation>
        <location evidence="1 10">Cell membrane</location>
        <topology evidence="1 10">Multi-pass membrane protein</topology>
    </subcellularLocation>
</comment>
<gene>
    <name evidence="13" type="ORF">CLV34_2677</name>
</gene>
<feature type="transmembrane region" description="Helical" evidence="10">
    <location>
        <begin position="175"/>
        <end position="197"/>
    </location>
</feature>
<feature type="transmembrane region" description="Helical" evidence="10">
    <location>
        <begin position="265"/>
        <end position="285"/>
    </location>
</feature>
<dbReference type="GO" id="GO:0051453">
    <property type="term" value="P:regulation of intracellular pH"/>
    <property type="evidence" value="ECO:0007669"/>
    <property type="project" value="TreeGrafter"/>
</dbReference>
<reference evidence="13 14" key="1">
    <citation type="submission" date="2017-11" db="EMBL/GenBank/DDBJ databases">
        <title>Genomic Encyclopedia of Archaeal and Bacterial Type Strains, Phase II (KMG-II): From Individual Species to Whole Genera.</title>
        <authorList>
            <person name="Goeker M."/>
        </authorList>
    </citation>
    <scope>NUCLEOTIDE SEQUENCE [LARGE SCALE GENOMIC DNA]</scope>
    <source>
        <strain evidence="13 14">DSM 22413</strain>
    </source>
</reference>
<dbReference type="GO" id="GO:0015386">
    <property type="term" value="F:potassium:proton antiporter activity"/>
    <property type="evidence" value="ECO:0007669"/>
    <property type="project" value="TreeGrafter"/>
</dbReference>
<keyword evidence="7 10" id="KW-0406">Ion transport</keyword>
<evidence type="ECO:0000313" key="14">
    <source>
        <dbReference type="Proteomes" id="UP000231586"/>
    </source>
</evidence>
<evidence type="ECO:0000256" key="6">
    <source>
        <dbReference type="ARBA" id="ARBA00023053"/>
    </source>
</evidence>
<comment type="caution">
    <text evidence="13">The sequence shown here is derived from an EMBL/GenBank/DDBJ whole genome shotgun (WGS) entry which is preliminary data.</text>
</comment>
<keyword evidence="9 10" id="KW-0739">Sodium transport</keyword>
<keyword evidence="8 10" id="KW-0472">Membrane</keyword>
<proteinExistence type="inferred from homology"/>
<evidence type="ECO:0000256" key="11">
    <source>
        <dbReference type="SAM" id="MobiDB-lite"/>
    </source>
</evidence>
<feature type="transmembrane region" description="Helical" evidence="10">
    <location>
        <begin position="149"/>
        <end position="168"/>
    </location>
</feature>
<comment type="caution">
    <text evidence="10">Lacks conserved residue(s) required for the propagation of feature annotation.</text>
</comment>
<organism evidence="13 14">
    <name type="scientific">Luteimicrobium subarcticum</name>
    <dbReference type="NCBI Taxonomy" id="620910"/>
    <lineage>
        <taxon>Bacteria</taxon>
        <taxon>Bacillati</taxon>
        <taxon>Actinomycetota</taxon>
        <taxon>Actinomycetes</taxon>
        <taxon>Micrococcales</taxon>
        <taxon>Luteimicrobium</taxon>
    </lineage>
</organism>
<protein>
    <submittedName>
        <fullName evidence="13">Sodium/proton antiporter (CPA1 family)</fullName>
    </submittedName>
</protein>
<dbReference type="GO" id="GO:0015385">
    <property type="term" value="F:sodium:proton antiporter activity"/>
    <property type="evidence" value="ECO:0007669"/>
    <property type="project" value="InterPro"/>
</dbReference>
<keyword evidence="14" id="KW-1185">Reference proteome</keyword>
<evidence type="ECO:0000256" key="3">
    <source>
        <dbReference type="ARBA" id="ARBA00022475"/>
    </source>
</evidence>
<accession>A0A2M8W787</accession>
<dbReference type="InterPro" id="IPR018422">
    <property type="entry name" value="Cation/H_exchanger_CPA1"/>
</dbReference>
<sequence>MPELLLFAVLVAGIVVLSPVAERLRIPQPVLLTVFGLVVPLFPHVPELRVDPDLILPVVLPPLLFAATQRASAREFRDNAKPILVLAVGLTVVSAVVAAVVAHAFGMPWGPAAVLGAIVSPPDPVAATAVARRLRLPGRLVAVLEGEGMFNDATALVMYKVAVGAVVAGHATTGAIGVSFVLGVVVGVGVGLVAGWLTRLALARLDDAAPQTTVTIAVPFAAYVGADHLGGSGVLAVLVLGLYLRTRGHRSYTSGGWLLGRAVWNYLDWIVTGLVFVLIGFELTAVLEDDVLDRSTVAVAAAVVAALVVVRFVWVFPASYLASRGARLPQAVPGSPREALVVSWAGMRGVVTVASALALPLTVDADAGGGAFPWRTEVLVVGLATVLVTLVVQGLTLAPLVTRLGVGTEGDIAAEAADLRRAATAQALDVVRTDVDRRTPPRVRDAVVLQYEGYLAAQDALLEARRGRADDDHDDGDEDALEGLLERASEAERDFVVDARARGEVSAEAADEVLDDVESRARREQH</sequence>
<feature type="region of interest" description="Disordered" evidence="11">
    <location>
        <begin position="504"/>
        <end position="526"/>
    </location>
</feature>
<dbReference type="Pfam" id="PF00999">
    <property type="entry name" value="Na_H_Exchanger"/>
    <property type="match status" value="1"/>
</dbReference>
<evidence type="ECO:0000256" key="5">
    <source>
        <dbReference type="ARBA" id="ARBA00022989"/>
    </source>
</evidence>
<comment type="function">
    <text evidence="10">Na(+)/H(+) antiporter that extrudes sodium in exchange for external protons.</text>
</comment>
<dbReference type="RefSeq" id="WP_157803850.1">
    <property type="nucleotide sequence ID" value="NZ_PGTZ01000010.1"/>
</dbReference>
<evidence type="ECO:0000313" key="13">
    <source>
        <dbReference type="EMBL" id="PJI86754.1"/>
    </source>
</evidence>
<dbReference type="Gene3D" id="6.10.140.1330">
    <property type="match status" value="1"/>
</dbReference>
<evidence type="ECO:0000256" key="8">
    <source>
        <dbReference type="ARBA" id="ARBA00023136"/>
    </source>
</evidence>
<keyword evidence="10" id="KW-0050">Antiport</keyword>
<evidence type="ECO:0000256" key="10">
    <source>
        <dbReference type="RuleBase" id="RU366002"/>
    </source>
</evidence>
<feature type="compositionally biased region" description="Basic and acidic residues" evidence="11">
    <location>
        <begin position="517"/>
        <end position="526"/>
    </location>
</feature>
<dbReference type="GO" id="GO:0005886">
    <property type="term" value="C:plasma membrane"/>
    <property type="evidence" value="ECO:0007669"/>
    <property type="project" value="UniProtKB-SubCell"/>
</dbReference>
<dbReference type="AlphaFoldDB" id="A0A2M8W787"/>
<feature type="transmembrane region" description="Helical" evidence="10">
    <location>
        <begin position="83"/>
        <end position="105"/>
    </location>
</feature>
<evidence type="ECO:0000259" key="12">
    <source>
        <dbReference type="Pfam" id="PF00999"/>
    </source>
</evidence>
<dbReference type="PANTHER" id="PTHR10110:SF86">
    <property type="entry name" value="SODIUM_HYDROGEN EXCHANGER 7"/>
    <property type="match status" value="1"/>
</dbReference>
<evidence type="ECO:0000256" key="2">
    <source>
        <dbReference type="ARBA" id="ARBA00022448"/>
    </source>
</evidence>
<keyword evidence="3 10" id="KW-1003">Cell membrane</keyword>
<evidence type="ECO:0000256" key="1">
    <source>
        <dbReference type="ARBA" id="ARBA00004651"/>
    </source>
</evidence>
<feature type="transmembrane region" description="Helical" evidence="10">
    <location>
        <begin position="339"/>
        <end position="359"/>
    </location>
</feature>
<dbReference type="NCBIfam" id="TIGR00831">
    <property type="entry name" value="a_cpa1"/>
    <property type="match status" value="1"/>
</dbReference>
<evidence type="ECO:0000256" key="7">
    <source>
        <dbReference type="ARBA" id="ARBA00023065"/>
    </source>
</evidence>
<keyword evidence="2 10" id="KW-0813">Transport</keyword>
<dbReference type="Proteomes" id="UP000231586">
    <property type="component" value="Unassembled WGS sequence"/>
</dbReference>
<keyword evidence="4 10" id="KW-0812">Transmembrane</keyword>
<keyword evidence="5 10" id="KW-1133">Transmembrane helix</keyword>
<dbReference type="GO" id="GO:0098719">
    <property type="term" value="P:sodium ion import across plasma membrane"/>
    <property type="evidence" value="ECO:0007669"/>
    <property type="project" value="TreeGrafter"/>
</dbReference>
<comment type="similarity">
    <text evidence="10">Belongs to the monovalent cation:proton antiporter 1 (CPA1) transporter (TC 2.A.36) family.</text>
</comment>
<dbReference type="EMBL" id="PGTZ01000010">
    <property type="protein sequence ID" value="PJI86754.1"/>
    <property type="molecule type" value="Genomic_DNA"/>
</dbReference>
<dbReference type="PANTHER" id="PTHR10110">
    <property type="entry name" value="SODIUM/HYDROGEN EXCHANGER"/>
    <property type="match status" value="1"/>
</dbReference>
<keyword evidence="6 10" id="KW-0915">Sodium</keyword>
<feature type="transmembrane region" description="Helical" evidence="10">
    <location>
        <begin position="297"/>
        <end position="318"/>
    </location>
</feature>
<feature type="transmembrane region" description="Helical" evidence="10">
    <location>
        <begin position="379"/>
        <end position="401"/>
    </location>
</feature>
<dbReference type="OrthoDB" id="57886at2"/>
<evidence type="ECO:0000256" key="9">
    <source>
        <dbReference type="ARBA" id="ARBA00023201"/>
    </source>
</evidence>
<evidence type="ECO:0000256" key="4">
    <source>
        <dbReference type="ARBA" id="ARBA00022692"/>
    </source>
</evidence>
<dbReference type="InterPro" id="IPR006153">
    <property type="entry name" value="Cation/H_exchanger_TM"/>
</dbReference>
<feature type="domain" description="Cation/H+ exchanger transmembrane" evidence="12">
    <location>
        <begin position="15"/>
        <end position="402"/>
    </location>
</feature>
<name>A0A2M8W787_9MICO</name>
<feature type="transmembrane region" description="Helical" evidence="10">
    <location>
        <begin position="217"/>
        <end position="244"/>
    </location>
</feature>
<dbReference type="InterPro" id="IPR004705">
    <property type="entry name" value="Cation/H_exchanger_CPA1_bac"/>
</dbReference>